<gene>
    <name evidence="1" type="ORF">LCGC14_3057180</name>
</gene>
<organism evidence="1">
    <name type="scientific">marine sediment metagenome</name>
    <dbReference type="NCBI Taxonomy" id="412755"/>
    <lineage>
        <taxon>unclassified sequences</taxon>
        <taxon>metagenomes</taxon>
        <taxon>ecological metagenomes</taxon>
    </lineage>
</organism>
<reference evidence="1" key="1">
    <citation type="journal article" date="2015" name="Nature">
        <title>Complex archaea that bridge the gap between prokaryotes and eukaryotes.</title>
        <authorList>
            <person name="Spang A."/>
            <person name="Saw J.H."/>
            <person name="Jorgensen S.L."/>
            <person name="Zaremba-Niedzwiedzka K."/>
            <person name="Martijn J."/>
            <person name="Lind A.E."/>
            <person name="van Eijk R."/>
            <person name="Schleper C."/>
            <person name="Guy L."/>
            <person name="Ettema T.J."/>
        </authorList>
    </citation>
    <scope>NUCLEOTIDE SEQUENCE</scope>
</reference>
<dbReference type="EMBL" id="LAZR01064620">
    <property type="protein sequence ID" value="KKK57170.1"/>
    <property type="molecule type" value="Genomic_DNA"/>
</dbReference>
<protein>
    <submittedName>
        <fullName evidence="1">Uncharacterized protein</fullName>
    </submittedName>
</protein>
<sequence>MLLSELINEGKKALDKHGEMDVYLNIHYDKECKTCGQDESRTMSGITGFIVICNKSVSSPCEFHIDGDKY</sequence>
<name>A0A0F8X883_9ZZZZ</name>
<evidence type="ECO:0000313" key="1">
    <source>
        <dbReference type="EMBL" id="KKK57170.1"/>
    </source>
</evidence>
<proteinExistence type="predicted"/>
<accession>A0A0F8X883</accession>
<dbReference type="AlphaFoldDB" id="A0A0F8X883"/>
<comment type="caution">
    <text evidence="1">The sequence shown here is derived from an EMBL/GenBank/DDBJ whole genome shotgun (WGS) entry which is preliminary data.</text>
</comment>